<proteinExistence type="predicted"/>
<evidence type="ECO:0000256" key="1">
    <source>
        <dbReference type="SAM" id="MobiDB-lite"/>
    </source>
</evidence>
<keyword evidence="2" id="KW-0732">Signal</keyword>
<feature type="compositionally biased region" description="Acidic residues" evidence="1">
    <location>
        <begin position="25"/>
        <end position="37"/>
    </location>
</feature>
<dbReference type="Proteomes" id="UP000245624">
    <property type="component" value="Unassembled WGS sequence"/>
</dbReference>
<reference evidence="3 4" key="1">
    <citation type="submission" date="2018-05" db="EMBL/GenBank/DDBJ databases">
        <title>Genomic analysis of Gracilibacillus dipsosauri DD1 reveals novel features of a salt-tolerant amylase.</title>
        <authorList>
            <person name="Deutch C.E."/>
            <person name="Yang S."/>
        </authorList>
    </citation>
    <scope>NUCLEOTIDE SEQUENCE [LARGE SCALE GENOMIC DNA]</scope>
    <source>
        <strain evidence="3 4">DD1</strain>
    </source>
</reference>
<feature type="compositionally biased region" description="Acidic residues" evidence="1">
    <location>
        <begin position="76"/>
        <end position="88"/>
    </location>
</feature>
<dbReference type="RefSeq" id="WP_109983510.1">
    <property type="nucleotide sequence ID" value="NZ_QGTD01000005.1"/>
</dbReference>
<comment type="caution">
    <text evidence="3">The sequence shown here is derived from an EMBL/GenBank/DDBJ whole genome shotgun (WGS) entry which is preliminary data.</text>
</comment>
<organism evidence="3 4">
    <name type="scientific">Gracilibacillus dipsosauri</name>
    <dbReference type="NCBI Taxonomy" id="178340"/>
    <lineage>
        <taxon>Bacteria</taxon>
        <taxon>Bacillati</taxon>
        <taxon>Bacillota</taxon>
        <taxon>Bacilli</taxon>
        <taxon>Bacillales</taxon>
        <taxon>Bacillaceae</taxon>
        <taxon>Gracilibacillus</taxon>
    </lineage>
</organism>
<keyword evidence="4" id="KW-1185">Reference proteome</keyword>
<dbReference type="AlphaFoldDB" id="A0A317L2J5"/>
<dbReference type="EMBL" id="QGTD01000005">
    <property type="protein sequence ID" value="PWU69230.1"/>
    <property type="molecule type" value="Genomic_DNA"/>
</dbReference>
<feature type="compositionally biased region" description="Basic and acidic residues" evidence="1">
    <location>
        <begin position="59"/>
        <end position="68"/>
    </location>
</feature>
<feature type="compositionally biased region" description="Low complexity" evidence="1">
    <location>
        <begin position="46"/>
        <end position="56"/>
    </location>
</feature>
<feature type="signal peptide" evidence="2">
    <location>
        <begin position="1"/>
        <end position="20"/>
    </location>
</feature>
<protein>
    <recommendedName>
        <fullName evidence="5">Lipoprotein</fullName>
    </recommendedName>
</protein>
<name>A0A317L2J5_9BACI</name>
<dbReference type="PROSITE" id="PS51257">
    <property type="entry name" value="PROKAR_LIPOPROTEIN"/>
    <property type="match status" value="1"/>
</dbReference>
<feature type="chain" id="PRO_5038424118" description="Lipoprotein" evidence="2">
    <location>
        <begin position="21"/>
        <end position="94"/>
    </location>
</feature>
<feature type="region of interest" description="Disordered" evidence="1">
    <location>
        <begin position="22"/>
        <end position="94"/>
    </location>
</feature>
<evidence type="ECO:0000313" key="4">
    <source>
        <dbReference type="Proteomes" id="UP000245624"/>
    </source>
</evidence>
<evidence type="ECO:0008006" key="5">
    <source>
        <dbReference type="Google" id="ProtNLM"/>
    </source>
</evidence>
<sequence length="94" mass="10821">MKRIITIMFSAMILTSVLTGCNVDNDNEINEQPEDVNYEPTRNNEGDNLNNNRGPNIDTEPRNVREPNEPDIPNNMDEEEPDLDEEPSEEKRGY</sequence>
<gene>
    <name evidence="3" type="ORF">DLJ74_04375</name>
</gene>
<evidence type="ECO:0000256" key="2">
    <source>
        <dbReference type="SAM" id="SignalP"/>
    </source>
</evidence>
<dbReference type="OrthoDB" id="2940667at2"/>
<evidence type="ECO:0000313" key="3">
    <source>
        <dbReference type="EMBL" id="PWU69230.1"/>
    </source>
</evidence>
<accession>A0A317L2J5</accession>